<sequence>MRKRKVLIVDDEKLLRWSLSQKIQEWDFDVAEAENGEKALLTAEE</sequence>
<dbReference type="EMBL" id="BARS01042210">
    <property type="protein sequence ID" value="GAG40332.1"/>
    <property type="molecule type" value="Genomic_DNA"/>
</dbReference>
<feature type="non-terminal residue" evidence="2">
    <location>
        <position position="45"/>
    </location>
</feature>
<proteinExistence type="predicted"/>
<dbReference type="InterPro" id="IPR001789">
    <property type="entry name" value="Sig_transdc_resp-reg_receiver"/>
</dbReference>
<accession>X0XYQ3</accession>
<gene>
    <name evidence="2" type="ORF">S01H1_64065</name>
</gene>
<evidence type="ECO:0000313" key="2">
    <source>
        <dbReference type="EMBL" id="GAG40332.1"/>
    </source>
</evidence>
<evidence type="ECO:0000259" key="1">
    <source>
        <dbReference type="PROSITE" id="PS50110"/>
    </source>
</evidence>
<organism evidence="2">
    <name type="scientific">marine sediment metagenome</name>
    <dbReference type="NCBI Taxonomy" id="412755"/>
    <lineage>
        <taxon>unclassified sequences</taxon>
        <taxon>metagenomes</taxon>
        <taxon>ecological metagenomes</taxon>
    </lineage>
</organism>
<dbReference type="AlphaFoldDB" id="X0XYQ3"/>
<dbReference type="PROSITE" id="PS50110">
    <property type="entry name" value="RESPONSE_REGULATORY"/>
    <property type="match status" value="1"/>
</dbReference>
<comment type="caution">
    <text evidence="2">The sequence shown here is derived from an EMBL/GenBank/DDBJ whole genome shotgun (WGS) entry which is preliminary data.</text>
</comment>
<dbReference type="InterPro" id="IPR011006">
    <property type="entry name" value="CheY-like_superfamily"/>
</dbReference>
<feature type="domain" description="Response regulatory" evidence="1">
    <location>
        <begin position="5"/>
        <end position="45"/>
    </location>
</feature>
<protein>
    <recommendedName>
        <fullName evidence="1">Response regulatory domain-containing protein</fullName>
    </recommendedName>
</protein>
<name>X0XYQ3_9ZZZZ</name>
<reference evidence="2" key="1">
    <citation type="journal article" date="2014" name="Front. Microbiol.">
        <title>High frequency of phylogenetically diverse reductive dehalogenase-homologous genes in deep subseafloor sedimentary metagenomes.</title>
        <authorList>
            <person name="Kawai M."/>
            <person name="Futagami T."/>
            <person name="Toyoda A."/>
            <person name="Takaki Y."/>
            <person name="Nishi S."/>
            <person name="Hori S."/>
            <person name="Arai W."/>
            <person name="Tsubouchi T."/>
            <person name="Morono Y."/>
            <person name="Uchiyama I."/>
            <person name="Ito T."/>
            <person name="Fujiyama A."/>
            <person name="Inagaki F."/>
            <person name="Takami H."/>
        </authorList>
    </citation>
    <scope>NUCLEOTIDE SEQUENCE</scope>
    <source>
        <strain evidence="2">Expedition CK06-06</strain>
    </source>
</reference>
<dbReference type="GO" id="GO:0000160">
    <property type="term" value="P:phosphorelay signal transduction system"/>
    <property type="evidence" value="ECO:0007669"/>
    <property type="project" value="InterPro"/>
</dbReference>
<dbReference type="Gene3D" id="3.40.50.2300">
    <property type="match status" value="1"/>
</dbReference>
<dbReference type="SUPFAM" id="SSF52172">
    <property type="entry name" value="CheY-like"/>
    <property type="match status" value="1"/>
</dbReference>